<keyword evidence="2" id="KW-0472">Membrane</keyword>
<gene>
    <name evidence="4" type="ORF">Q765_14845</name>
</gene>
<dbReference type="RefSeq" id="WP_020213982.1">
    <property type="nucleotide sequence ID" value="NZ_JRLX01000017.1"/>
</dbReference>
<dbReference type="eggNOG" id="COG0457">
    <property type="taxonomic scope" value="Bacteria"/>
</dbReference>
<organism evidence="4 5">
    <name type="scientific">Flavobacterium rivuli WB 3.3-2 = DSM 21788</name>
    <dbReference type="NCBI Taxonomy" id="1121895"/>
    <lineage>
        <taxon>Bacteria</taxon>
        <taxon>Pseudomonadati</taxon>
        <taxon>Bacteroidota</taxon>
        <taxon>Flavobacteriia</taxon>
        <taxon>Flavobacteriales</taxon>
        <taxon>Flavobacteriaceae</taxon>
        <taxon>Flavobacterium</taxon>
    </lineage>
</organism>
<feature type="transmembrane region" description="Helical" evidence="2">
    <location>
        <begin position="468"/>
        <end position="487"/>
    </location>
</feature>
<dbReference type="Proteomes" id="UP000030152">
    <property type="component" value="Unassembled WGS sequence"/>
</dbReference>
<dbReference type="AlphaFoldDB" id="A0A0A2M2P5"/>
<dbReference type="STRING" id="1121895.GCA_000378485_02810"/>
<keyword evidence="2" id="KW-0812">Transmembrane</keyword>
<evidence type="ECO:0000256" key="2">
    <source>
        <dbReference type="SAM" id="Phobius"/>
    </source>
</evidence>
<comment type="caution">
    <text evidence="4">The sequence shown here is derived from an EMBL/GenBank/DDBJ whole genome shotgun (WGS) entry which is preliminary data.</text>
</comment>
<dbReference type="OrthoDB" id="2079210at2"/>
<dbReference type="Pfam" id="PF13584">
    <property type="entry name" value="BatD"/>
    <property type="match status" value="2"/>
</dbReference>
<evidence type="ECO:0000313" key="5">
    <source>
        <dbReference type="Proteomes" id="UP000030152"/>
    </source>
</evidence>
<dbReference type="EMBL" id="JRLX01000017">
    <property type="protein sequence ID" value="KGO85698.1"/>
    <property type="molecule type" value="Genomic_DNA"/>
</dbReference>
<name>A0A0A2M2P5_9FLAO</name>
<feature type="signal peptide" evidence="3">
    <location>
        <begin position="1"/>
        <end position="19"/>
    </location>
</feature>
<feature type="chain" id="PRO_5001990823" evidence="3">
    <location>
        <begin position="20"/>
        <end position="610"/>
    </location>
</feature>
<accession>A0A0A2M2P5</accession>
<keyword evidence="3" id="KW-0732">Signal</keyword>
<dbReference type="InterPro" id="IPR025738">
    <property type="entry name" value="BatD"/>
</dbReference>
<keyword evidence="5" id="KW-1185">Reference proteome</keyword>
<sequence length="610" mass="68470">MKKYILIVFLLLSLQGLFAQQPPVEFKATPSRTKIGVNERVRVEFSMNQDGDNFVPPTFQGFTASGPGQMISNSWVNGVRSFNKSYTYVLLPKAKGTFTVGQATIEIGGKTYKSSPFKIEVGEAVANPNPQPAPSYNPYNPYQRQQQQQQQERDQQMAQKPGDGIHLVAEIANTSPYVNQPVNVVYKLYVSNNSSVTNFFEKESPQYNDFWSQNELVDGQHMKVEQGTFKGEPYRYVILRKTVLYPQKSGRLELEPLVVELNTEIFTGRRDMYGRPEMQPAKTQVTTGKKYITVRPLPEAGKPESFTGAVGDFDFKVIPGKTTLKAGESLQLTVTVSGKGNLKLFNLPKPVVPDALEMYDPEHKENVKTPLTGMTGSISDLYTIVPNKKGKYPIKPLSFSWFDLSTGKYKTVTSPEIMVNVLSVPENAAIANNKKLAKQTPGMNETFRPVMLKTSLKAVDREDFFGSALYYILLFLPLIFVPVIVLAKKKKDAYDSDVTGNKIRQNNKLARKYLSDAKKQLGNKEPFYLALEKALHNFLKARLNIETAELSRDNVRELLLSRNAKPETVNEFSTIMDSCEFARYAPSSGTAMQQDYDNAVKVITDLSKQI</sequence>
<protein>
    <submittedName>
        <fullName evidence="4">BatD protein</fullName>
    </submittedName>
</protein>
<evidence type="ECO:0000256" key="3">
    <source>
        <dbReference type="SAM" id="SignalP"/>
    </source>
</evidence>
<dbReference type="PANTHER" id="PTHR40940:SF2">
    <property type="entry name" value="BATD"/>
    <property type="match status" value="1"/>
</dbReference>
<reference evidence="4 5" key="1">
    <citation type="submission" date="2013-09" db="EMBL/GenBank/DDBJ databases">
        <authorList>
            <person name="Zeng Z."/>
            <person name="Chen C."/>
        </authorList>
    </citation>
    <scope>NUCLEOTIDE SEQUENCE [LARGE SCALE GENOMIC DNA]</scope>
    <source>
        <strain evidence="4 5">WB 3.3-2</strain>
    </source>
</reference>
<dbReference type="PANTHER" id="PTHR40940">
    <property type="entry name" value="PROTEIN BATD-RELATED"/>
    <property type="match status" value="1"/>
</dbReference>
<keyword evidence="2" id="KW-1133">Transmembrane helix</keyword>
<feature type="region of interest" description="Disordered" evidence="1">
    <location>
        <begin position="125"/>
        <end position="161"/>
    </location>
</feature>
<proteinExistence type="predicted"/>
<evidence type="ECO:0000313" key="4">
    <source>
        <dbReference type="EMBL" id="KGO85698.1"/>
    </source>
</evidence>
<evidence type="ECO:0000256" key="1">
    <source>
        <dbReference type="SAM" id="MobiDB-lite"/>
    </source>
</evidence>